<organism evidence="1 2">
    <name type="scientific">Caerostris extrusa</name>
    <name type="common">Bark spider</name>
    <name type="synonym">Caerostris bankana</name>
    <dbReference type="NCBI Taxonomy" id="172846"/>
    <lineage>
        <taxon>Eukaryota</taxon>
        <taxon>Metazoa</taxon>
        <taxon>Ecdysozoa</taxon>
        <taxon>Arthropoda</taxon>
        <taxon>Chelicerata</taxon>
        <taxon>Arachnida</taxon>
        <taxon>Araneae</taxon>
        <taxon>Araneomorphae</taxon>
        <taxon>Entelegynae</taxon>
        <taxon>Araneoidea</taxon>
        <taxon>Araneidae</taxon>
        <taxon>Caerostris</taxon>
    </lineage>
</organism>
<name>A0AAV4RAA2_CAEEX</name>
<sequence length="178" mass="20623">MEEGCIWSLVVDRHSYALLYNTSFLSFITVPERMPAIKDFKDLSKEVLENRYRCFAPIGSIDLLLLQESKVNYVKELGDKMKKNNWIYDNYDDLDGLLDGRTALIVSRQLMDLWLGDLSYQDKALSDDSFGVWSVSIALGKNFCCKEIVDRTILAVRSGGLYEKWFSFKHLKIIWKVT</sequence>
<dbReference type="AlphaFoldDB" id="A0AAV4RAA2"/>
<comment type="caution">
    <text evidence="1">The sequence shown here is derived from an EMBL/GenBank/DDBJ whole genome shotgun (WGS) entry which is preliminary data.</text>
</comment>
<dbReference type="EMBL" id="BPLR01007453">
    <property type="protein sequence ID" value="GIY17028.1"/>
    <property type="molecule type" value="Genomic_DNA"/>
</dbReference>
<dbReference type="SUPFAM" id="SSF53850">
    <property type="entry name" value="Periplasmic binding protein-like II"/>
    <property type="match status" value="1"/>
</dbReference>
<accession>A0AAV4RAA2</accession>
<evidence type="ECO:0000313" key="2">
    <source>
        <dbReference type="Proteomes" id="UP001054945"/>
    </source>
</evidence>
<dbReference type="Proteomes" id="UP001054945">
    <property type="component" value="Unassembled WGS sequence"/>
</dbReference>
<protein>
    <submittedName>
        <fullName evidence="1">Lig_chan-Glu_bd domain-containing protein</fullName>
    </submittedName>
</protein>
<proteinExistence type="predicted"/>
<reference evidence="1 2" key="1">
    <citation type="submission" date="2021-06" db="EMBL/GenBank/DDBJ databases">
        <title>Caerostris extrusa draft genome.</title>
        <authorList>
            <person name="Kono N."/>
            <person name="Arakawa K."/>
        </authorList>
    </citation>
    <scope>NUCLEOTIDE SEQUENCE [LARGE SCALE GENOMIC DNA]</scope>
</reference>
<gene>
    <name evidence="1" type="primary">AVEN_106369_1</name>
    <name evidence="1" type="ORF">CEXT_296741</name>
</gene>
<keyword evidence="2" id="KW-1185">Reference proteome</keyword>
<evidence type="ECO:0000313" key="1">
    <source>
        <dbReference type="EMBL" id="GIY17028.1"/>
    </source>
</evidence>